<dbReference type="EMBL" id="JACHMB010000001">
    <property type="protein sequence ID" value="MBB5783765.1"/>
    <property type="molecule type" value="Genomic_DNA"/>
</dbReference>
<evidence type="ECO:0008006" key="3">
    <source>
        <dbReference type="Google" id="ProtNLM"/>
    </source>
</evidence>
<sequence>MVAQRELTLAHAVEKAARSRGYALHVTTDAPEPGKLLERFRELTAPRSTEWSSCRGARSVDASGLDLVGLPRVQLNTTNPLPGETEYSWPALSSVRQPIEAVAEASVDRLLDQHSAERRHETFFGTLIPRASCGPHPVRSPR</sequence>
<dbReference type="AlphaFoldDB" id="A0A7W9GH93"/>
<protein>
    <recommendedName>
        <fullName evidence="3">LacI family transcriptional regulator</fullName>
    </recommendedName>
</protein>
<dbReference type="Proteomes" id="UP000579153">
    <property type="component" value="Unassembled WGS sequence"/>
</dbReference>
<accession>A0A7W9GH93</accession>
<dbReference type="RefSeq" id="WP_185076817.1">
    <property type="nucleotide sequence ID" value="NZ_JACHMB010000001.1"/>
</dbReference>
<evidence type="ECO:0000313" key="2">
    <source>
        <dbReference type="Proteomes" id="UP000579153"/>
    </source>
</evidence>
<reference evidence="1 2" key="1">
    <citation type="submission" date="2020-08" db="EMBL/GenBank/DDBJ databases">
        <title>Sequencing the genomes of 1000 actinobacteria strains.</title>
        <authorList>
            <person name="Klenk H.-P."/>
        </authorList>
    </citation>
    <scope>NUCLEOTIDE SEQUENCE [LARGE SCALE GENOMIC DNA]</scope>
    <source>
        <strain evidence="1 2">DSM 45507</strain>
    </source>
</reference>
<organism evidence="1 2">
    <name type="scientific">Nonomuraea jabiensis</name>
    <dbReference type="NCBI Taxonomy" id="882448"/>
    <lineage>
        <taxon>Bacteria</taxon>
        <taxon>Bacillati</taxon>
        <taxon>Actinomycetota</taxon>
        <taxon>Actinomycetes</taxon>
        <taxon>Streptosporangiales</taxon>
        <taxon>Streptosporangiaceae</taxon>
        <taxon>Nonomuraea</taxon>
    </lineage>
</organism>
<evidence type="ECO:0000313" key="1">
    <source>
        <dbReference type="EMBL" id="MBB5783765.1"/>
    </source>
</evidence>
<dbReference type="SUPFAM" id="SSF53822">
    <property type="entry name" value="Periplasmic binding protein-like I"/>
    <property type="match status" value="1"/>
</dbReference>
<gene>
    <name evidence="1" type="ORF">HD596_010521</name>
</gene>
<name>A0A7W9GH93_9ACTN</name>
<proteinExistence type="predicted"/>
<comment type="caution">
    <text evidence="1">The sequence shown here is derived from an EMBL/GenBank/DDBJ whole genome shotgun (WGS) entry which is preliminary data.</text>
</comment>
<dbReference type="InterPro" id="IPR028082">
    <property type="entry name" value="Peripla_BP_I"/>
</dbReference>
<keyword evidence="2" id="KW-1185">Reference proteome</keyword>